<keyword evidence="2" id="KW-1185">Reference proteome</keyword>
<dbReference type="Proteomes" id="UP001162480">
    <property type="component" value="Chromosome 15"/>
</dbReference>
<name>A0AA36BHN6_OCTVU</name>
<evidence type="ECO:0000313" key="2">
    <source>
        <dbReference type="Proteomes" id="UP001162480"/>
    </source>
</evidence>
<protein>
    <submittedName>
        <fullName evidence="1">Uncharacterized protein</fullName>
    </submittedName>
</protein>
<dbReference type="AlphaFoldDB" id="A0AA36BHN6"/>
<proteinExistence type="predicted"/>
<sequence>MDAELFQEFKEKYAKDIHDVSEEMAGKRFTFSPATTLQKEKDGEVAEFVQSLPPKLKMFVVVVGGGCCGASTGGDVSCCSCYRW</sequence>
<organism evidence="1 2">
    <name type="scientific">Octopus vulgaris</name>
    <name type="common">Common octopus</name>
    <dbReference type="NCBI Taxonomy" id="6645"/>
    <lineage>
        <taxon>Eukaryota</taxon>
        <taxon>Metazoa</taxon>
        <taxon>Spiralia</taxon>
        <taxon>Lophotrochozoa</taxon>
        <taxon>Mollusca</taxon>
        <taxon>Cephalopoda</taxon>
        <taxon>Coleoidea</taxon>
        <taxon>Octopodiformes</taxon>
        <taxon>Octopoda</taxon>
        <taxon>Incirrata</taxon>
        <taxon>Octopodidae</taxon>
        <taxon>Octopus</taxon>
    </lineage>
</organism>
<accession>A0AA36BHN6</accession>
<dbReference type="EMBL" id="OX597828">
    <property type="protein sequence ID" value="CAI9734274.1"/>
    <property type="molecule type" value="Genomic_DNA"/>
</dbReference>
<reference evidence="1" key="1">
    <citation type="submission" date="2023-08" db="EMBL/GenBank/DDBJ databases">
        <authorList>
            <person name="Alioto T."/>
            <person name="Alioto T."/>
            <person name="Gomez Garrido J."/>
        </authorList>
    </citation>
    <scope>NUCLEOTIDE SEQUENCE</scope>
</reference>
<evidence type="ECO:0000313" key="1">
    <source>
        <dbReference type="EMBL" id="CAI9734274.1"/>
    </source>
</evidence>
<gene>
    <name evidence="1" type="ORF">OCTVUL_1B027704</name>
</gene>